<feature type="region of interest" description="Disordered" evidence="5">
    <location>
        <begin position="80"/>
        <end position="125"/>
    </location>
</feature>
<accession>A0AAV6Z2B6</accession>
<dbReference type="Pfam" id="PF15780">
    <property type="entry name" value="ASH"/>
    <property type="match status" value="1"/>
</dbReference>
<dbReference type="GO" id="GO:0005516">
    <property type="term" value="F:calmodulin binding"/>
    <property type="evidence" value="ECO:0007669"/>
    <property type="project" value="UniProtKB-KW"/>
</dbReference>
<dbReference type="GO" id="GO:0051295">
    <property type="term" value="P:establishment of meiotic spindle localization"/>
    <property type="evidence" value="ECO:0007669"/>
    <property type="project" value="TreeGrafter"/>
</dbReference>
<evidence type="ECO:0000256" key="4">
    <source>
        <dbReference type="ARBA" id="ARBA00023054"/>
    </source>
</evidence>
<dbReference type="PANTHER" id="PTHR22706">
    <property type="entry name" value="ASSEMBLY FACTOR FOR SPINDLE MICROTUBULES"/>
    <property type="match status" value="1"/>
</dbReference>
<keyword evidence="3" id="KW-0112">Calmodulin-binding</keyword>
<dbReference type="GO" id="GO:0000922">
    <property type="term" value="C:spindle pole"/>
    <property type="evidence" value="ECO:0007669"/>
    <property type="project" value="TreeGrafter"/>
</dbReference>
<feature type="compositionally biased region" description="Polar residues" evidence="5">
    <location>
        <begin position="80"/>
        <end position="90"/>
    </location>
</feature>
<dbReference type="AlphaFoldDB" id="A0AAV6Z2B6"/>
<keyword evidence="2" id="KW-0963">Cytoplasm</keyword>
<feature type="region of interest" description="Disordered" evidence="5">
    <location>
        <begin position="400"/>
        <end position="419"/>
    </location>
</feature>
<dbReference type="InterPro" id="IPR051185">
    <property type="entry name" value="ASPM"/>
</dbReference>
<feature type="non-terminal residue" evidence="7">
    <location>
        <position position="843"/>
    </location>
</feature>
<comment type="caution">
    <text evidence="7">The sequence shown here is derived from an EMBL/GenBank/DDBJ whole genome shotgun (WGS) entry which is preliminary data.</text>
</comment>
<feature type="compositionally biased region" description="Polar residues" evidence="5">
    <location>
        <begin position="100"/>
        <end position="115"/>
    </location>
</feature>
<name>A0AAV6Z2B6_ENGPU</name>
<dbReference type="GO" id="GO:0000278">
    <property type="term" value="P:mitotic cell cycle"/>
    <property type="evidence" value="ECO:0007669"/>
    <property type="project" value="TreeGrafter"/>
</dbReference>
<evidence type="ECO:0000256" key="1">
    <source>
        <dbReference type="ARBA" id="ARBA00004496"/>
    </source>
</evidence>
<dbReference type="GO" id="GO:0007051">
    <property type="term" value="P:spindle organization"/>
    <property type="evidence" value="ECO:0007669"/>
    <property type="project" value="TreeGrafter"/>
</dbReference>
<dbReference type="InterPro" id="IPR031549">
    <property type="entry name" value="ASH"/>
</dbReference>
<dbReference type="GO" id="GO:0005737">
    <property type="term" value="C:cytoplasm"/>
    <property type="evidence" value="ECO:0007669"/>
    <property type="project" value="UniProtKB-SubCell"/>
</dbReference>
<dbReference type="Proteomes" id="UP000824782">
    <property type="component" value="Unassembled WGS sequence"/>
</dbReference>
<proteinExistence type="predicted"/>
<organism evidence="7 8">
    <name type="scientific">Engystomops pustulosus</name>
    <name type="common">Tungara frog</name>
    <name type="synonym">Physalaemus pustulosus</name>
    <dbReference type="NCBI Taxonomy" id="76066"/>
    <lineage>
        <taxon>Eukaryota</taxon>
        <taxon>Metazoa</taxon>
        <taxon>Chordata</taxon>
        <taxon>Craniata</taxon>
        <taxon>Vertebrata</taxon>
        <taxon>Euteleostomi</taxon>
        <taxon>Amphibia</taxon>
        <taxon>Batrachia</taxon>
        <taxon>Anura</taxon>
        <taxon>Neobatrachia</taxon>
        <taxon>Hyloidea</taxon>
        <taxon>Leptodactylidae</taxon>
        <taxon>Leiuperinae</taxon>
        <taxon>Engystomops</taxon>
    </lineage>
</organism>
<evidence type="ECO:0000259" key="6">
    <source>
        <dbReference type="Pfam" id="PF15780"/>
    </source>
</evidence>
<sequence length="843" mass="94069">QPYETHPLTITWTPSEEGGIRELVTFLLNDVVKHQAVLLGRAELPVKKKRSRWNTVRKKYSPVGSKAPQMKTKVSTCSKNKTFSLTSKSGHGSLPRARSPLQSCENLSTPMTSPSPLRESRRSTENRLPVGHISPLASQLQAFTPGSLKRSKTYSVLCTTEYSETIEEVTTTSTIQRDVLIEEEWTLSEQMVNKVSMSPINPVNNQQGNFICTPSVIHEYSGYPALSPSEFCKTEVKIKHSHTSHSFQEYSHKHSGENQTPPTVLQTPQRNILSPDSFVNNSFVVSDEYLMTAPSTPILSPDQFVKDNFLTQIDSEHLGVFSLNTPPCTSSAFQEEVKISQFASKDRKLTDRTPEDFEPVASRLTFCVKKPKGSYGLLRNDRPFSKGSAKPPIITSTVTKVKAGHGGTKHIRPQSPSLNDATGIPNPLTPPIIPATVTTVEDGHEKQPGLQSQRNDVPDMKDLTKLPIISDPDAHPKDDPWFQPLHSSSEVSVKPPIASATVVKVKAVDRVDMGQKLERKARRRLKNIESDGVVQLPDLPMIHVSDSTASASSSVSSTESLARVSKAKSICGHKRRSEEMTRDDSVACSDSLQNVSAQSKRVHFSKTSLSQQGGKQTQQTRSANLVLKSNGRIQKVKAETIKIKPALTKANQKENTGIPAPKSALTFKSSNRVVAVAQSKLTFMKPPKTVIPRHPMPFAAKNMFYDERWMAKQERGFTWWLNFILTPDEFAVKIDLMKVNAAVLILGAENNHKVSVPKAPTKEEVSLKAYTARCRLNKLRRSACRLFTSEPVVRAIRRLEIEIEARRLLVRKDRHLWKDIGERQKILNWLLSYNPLWLRVGLE</sequence>
<evidence type="ECO:0000313" key="7">
    <source>
        <dbReference type="EMBL" id="KAG8540413.1"/>
    </source>
</evidence>
<dbReference type="EMBL" id="WNYA01010520">
    <property type="protein sequence ID" value="KAG8540413.1"/>
    <property type="molecule type" value="Genomic_DNA"/>
</dbReference>
<evidence type="ECO:0000256" key="2">
    <source>
        <dbReference type="ARBA" id="ARBA00022490"/>
    </source>
</evidence>
<keyword evidence="4" id="KW-0175">Coiled coil</keyword>
<dbReference type="PANTHER" id="PTHR22706:SF1">
    <property type="entry name" value="ASSEMBLY FACTOR FOR SPINDLE MICROTUBULES"/>
    <property type="match status" value="1"/>
</dbReference>
<reference evidence="7" key="1">
    <citation type="thesis" date="2020" institute="ProQuest LLC" country="789 East Eisenhower Parkway, Ann Arbor, MI, USA">
        <title>Comparative Genomics and Chromosome Evolution.</title>
        <authorList>
            <person name="Mudd A.B."/>
        </authorList>
    </citation>
    <scope>NUCLEOTIDE SEQUENCE</scope>
    <source>
        <strain evidence="7">237g6f4</strain>
        <tissue evidence="7">Blood</tissue>
    </source>
</reference>
<feature type="domain" description="Abnormal spindle-like microcephaly-associated protein ASH" evidence="6">
    <location>
        <begin position="1"/>
        <end position="36"/>
    </location>
</feature>
<feature type="non-terminal residue" evidence="7">
    <location>
        <position position="1"/>
    </location>
</feature>
<comment type="subcellular location">
    <subcellularLocation>
        <location evidence="1">Cytoplasm</location>
    </subcellularLocation>
</comment>
<evidence type="ECO:0000256" key="5">
    <source>
        <dbReference type="SAM" id="MobiDB-lite"/>
    </source>
</evidence>
<gene>
    <name evidence="7" type="ORF">GDO81_019340</name>
</gene>
<evidence type="ECO:0000256" key="3">
    <source>
        <dbReference type="ARBA" id="ARBA00022860"/>
    </source>
</evidence>
<evidence type="ECO:0000313" key="8">
    <source>
        <dbReference type="Proteomes" id="UP000824782"/>
    </source>
</evidence>
<keyword evidence="8" id="KW-1185">Reference proteome</keyword>
<protein>
    <recommendedName>
        <fullName evidence="6">Abnormal spindle-like microcephaly-associated protein ASH domain-containing protein</fullName>
    </recommendedName>
</protein>